<reference evidence="2" key="1">
    <citation type="journal article" date="2019" name="Int. J. Syst. Evol. Microbiol.">
        <title>The Global Catalogue of Microorganisms (GCM) 10K type strain sequencing project: providing services to taxonomists for standard genome sequencing and annotation.</title>
        <authorList>
            <consortium name="The Broad Institute Genomics Platform"/>
            <consortium name="The Broad Institute Genome Sequencing Center for Infectious Disease"/>
            <person name="Wu L."/>
            <person name="Ma J."/>
        </authorList>
    </citation>
    <scope>NUCLEOTIDE SEQUENCE [LARGE SCALE GENOMIC DNA]</scope>
    <source>
        <strain evidence="2">CCUG 56607</strain>
    </source>
</reference>
<organism evidence="1 2">
    <name type="scientific">Thalassobacillus hwangdonensis</name>
    <dbReference type="NCBI Taxonomy" id="546108"/>
    <lineage>
        <taxon>Bacteria</taxon>
        <taxon>Bacillati</taxon>
        <taxon>Bacillota</taxon>
        <taxon>Bacilli</taxon>
        <taxon>Bacillales</taxon>
        <taxon>Bacillaceae</taxon>
        <taxon>Thalassobacillus</taxon>
    </lineage>
</organism>
<evidence type="ECO:0000313" key="2">
    <source>
        <dbReference type="Proteomes" id="UP001596990"/>
    </source>
</evidence>
<name>A0ABW3L4A3_9BACI</name>
<dbReference type="Proteomes" id="UP001596990">
    <property type="component" value="Unassembled WGS sequence"/>
</dbReference>
<comment type="caution">
    <text evidence="1">The sequence shown here is derived from an EMBL/GenBank/DDBJ whole genome shotgun (WGS) entry which is preliminary data.</text>
</comment>
<evidence type="ECO:0000313" key="1">
    <source>
        <dbReference type="EMBL" id="MFD1020825.1"/>
    </source>
</evidence>
<keyword evidence="2" id="KW-1185">Reference proteome</keyword>
<dbReference type="EMBL" id="JBHTKL010000006">
    <property type="protein sequence ID" value="MFD1020825.1"/>
    <property type="molecule type" value="Genomic_DNA"/>
</dbReference>
<evidence type="ECO:0008006" key="3">
    <source>
        <dbReference type="Google" id="ProtNLM"/>
    </source>
</evidence>
<proteinExistence type="predicted"/>
<sequence length="126" mass="15015">MDSVFITMEEFQHQIDCFCASQKHVNTIYFQVGDEIVVTEEFKYVDQLGWYVKVKVSNTYQFFIATEDLEMYYEAGKIASETDRQLSINYFQFKVDQALEEKNEEAFLFYVKQLEKYQQVSESLNT</sequence>
<accession>A0ABW3L4A3</accession>
<protein>
    <recommendedName>
        <fullName evidence="3">IDEAL domain-containing protein</fullName>
    </recommendedName>
</protein>
<dbReference type="RefSeq" id="WP_386063190.1">
    <property type="nucleotide sequence ID" value="NZ_JBHTKL010000006.1"/>
</dbReference>
<gene>
    <name evidence="1" type="ORF">ACFQ2J_16680</name>
</gene>